<reference evidence="2 3" key="1">
    <citation type="submission" date="2014-04" db="EMBL/GenBank/DDBJ databases">
        <authorList>
            <consortium name="DOE Joint Genome Institute"/>
            <person name="Kuo A."/>
            <person name="Kohler A."/>
            <person name="Nagy L.G."/>
            <person name="Floudas D."/>
            <person name="Copeland A."/>
            <person name="Barry K.W."/>
            <person name="Cichocki N."/>
            <person name="Veneault-Fourrey C."/>
            <person name="LaButti K."/>
            <person name="Lindquist E.A."/>
            <person name="Lipzen A."/>
            <person name="Lundell T."/>
            <person name="Morin E."/>
            <person name="Murat C."/>
            <person name="Sun H."/>
            <person name="Tunlid A."/>
            <person name="Henrissat B."/>
            <person name="Grigoriev I.V."/>
            <person name="Hibbett D.S."/>
            <person name="Martin F."/>
            <person name="Nordberg H.P."/>
            <person name="Cantor M.N."/>
            <person name="Hua S.X."/>
        </authorList>
    </citation>
    <scope>NUCLEOTIDE SEQUENCE [LARGE SCALE GENOMIC DNA]</scope>
    <source>
        <strain evidence="2 3">LaAM-08-1</strain>
    </source>
</reference>
<evidence type="ECO:0000313" key="2">
    <source>
        <dbReference type="EMBL" id="KIJ95428.1"/>
    </source>
</evidence>
<feature type="compositionally biased region" description="Low complexity" evidence="1">
    <location>
        <begin position="138"/>
        <end position="147"/>
    </location>
</feature>
<dbReference type="HOGENOM" id="CLU_1212287_0_0_1"/>
<feature type="region of interest" description="Disordered" evidence="1">
    <location>
        <begin position="128"/>
        <end position="147"/>
    </location>
</feature>
<dbReference type="AlphaFoldDB" id="A0A0C9X2J8"/>
<dbReference type="Proteomes" id="UP000054477">
    <property type="component" value="Unassembled WGS sequence"/>
</dbReference>
<accession>A0A0C9X2J8</accession>
<keyword evidence="3" id="KW-1185">Reference proteome</keyword>
<proteinExistence type="predicted"/>
<dbReference type="EMBL" id="KN838756">
    <property type="protein sequence ID" value="KIJ95428.1"/>
    <property type="molecule type" value="Genomic_DNA"/>
</dbReference>
<sequence length="229" mass="25643">VNPLKEKIPKKVYPFLSHEYIRRTAHNTVHVEEMGTIHLGQLALYCATDALIRKEKIPEVYPVGYEEFADTFNDFVDEDKPIHFSTHDASFGTFHIIGSPPTIHDFQLSDDDVNWTYRPPKFLKCPATDDAPPHIDDTPTSSSSNPSAAVTAQLVGAAVDPAQAHVLSGLLWSAAACIVRQDEHRVESSLAKANDKRARTHHQELSFLCPLGFYLLPHQVFEMCVSPWL</sequence>
<reference evidence="3" key="2">
    <citation type="submission" date="2015-01" db="EMBL/GenBank/DDBJ databases">
        <title>Evolutionary Origins and Diversification of the Mycorrhizal Mutualists.</title>
        <authorList>
            <consortium name="DOE Joint Genome Institute"/>
            <consortium name="Mycorrhizal Genomics Consortium"/>
            <person name="Kohler A."/>
            <person name="Kuo A."/>
            <person name="Nagy L.G."/>
            <person name="Floudas D."/>
            <person name="Copeland A."/>
            <person name="Barry K.W."/>
            <person name="Cichocki N."/>
            <person name="Veneault-Fourrey C."/>
            <person name="LaButti K."/>
            <person name="Lindquist E.A."/>
            <person name="Lipzen A."/>
            <person name="Lundell T."/>
            <person name="Morin E."/>
            <person name="Murat C."/>
            <person name="Riley R."/>
            <person name="Ohm R."/>
            <person name="Sun H."/>
            <person name="Tunlid A."/>
            <person name="Henrissat B."/>
            <person name="Grigoriev I.V."/>
            <person name="Hibbett D.S."/>
            <person name="Martin F."/>
        </authorList>
    </citation>
    <scope>NUCLEOTIDE SEQUENCE [LARGE SCALE GENOMIC DNA]</scope>
    <source>
        <strain evidence="3">LaAM-08-1</strain>
    </source>
</reference>
<organism evidence="2 3">
    <name type="scientific">Laccaria amethystina LaAM-08-1</name>
    <dbReference type="NCBI Taxonomy" id="1095629"/>
    <lineage>
        <taxon>Eukaryota</taxon>
        <taxon>Fungi</taxon>
        <taxon>Dikarya</taxon>
        <taxon>Basidiomycota</taxon>
        <taxon>Agaricomycotina</taxon>
        <taxon>Agaricomycetes</taxon>
        <taxon>Agaricomycetidae</taxon>
        <taxon>Agaricales</taxon>
        <taxon>Agaricineae</taxon>
        <taxon>Hydnangiaceae</taxon>
        <taxon>Laccaria</taxon>
    </lineage>
</organism>
<gene>
    <name evidence="2" type="ORF">K443DRAFT_108793</name>
</gene>
<name>A0A0C9X2J8_9AGAR</name>
<protein>
    <submittedName>
        <fullName evidence="2">Uncharacterized protein</fullName>
    </submittedName>
</protein>
<evidence type="ECO:0000313" key="3">
    <source>
        <dbReference type="Proteomes" id="UP000054477"/>
    </source>
</evidence>
<feature type="non-terminal residue" evidence="2">
    <location>
        <position position="1"/>
    </location>
</feature>
<evidence type="ECO:0000256" key="1">
    <source>
        <dbReference type="SAM" id="MobiDB-lite"/>
    </source>
</evidence>